<dbReference type="GO" id="GO:0016787">
    <property type="term" value="F:hydrolase activity"/>
    <property type="evidence" value="ECO:0007669"/>
    <property type="project" value="UniProtKB-KW"/>
</dbReference>
<dbReference type="Proteomes" id="UP001165586">
    <property type="component" value="Unassembled WGS sequence"/>
</dbReference>
<evidence type="ECO:0000259" key="1">
    <source>
        <dbReference type="Pfam" id="PF12697"/>
    </source>
</evidence>
<organism evidence="2 3">
    <name type="scientific">Herbiconiux daphne</name>
    <dbReference type="NCBI Taxonomy" id="2970914"/>
    <lineage>
        <taxon>Bacteria</taxon>
        <taxon>Bacillati</taxon>
        <taxon>Actinomycetota</taxon>
        <taxon>Actinomycetes</taxon>
        <taxon>Micrococcales</taxon>
        <taxon>Microbacteriaceae</taxon>
        <taxon>Herbiconiux</taxon>
    </lineage>
</organism>
<dbReference type="Pfam" id="PF12697">
    <property type="entry name" value="Abhydrolase_6"/>
    <property type="match status" value="1"/>
</dbReference>
<dbReference type="EMBL" id="JANLCJ010000005">
    <property type="protein sequence ID" value="MCS5735122.1"/>
    <property type="molecule type" value="Genomic_DNA"/>
</dbReference>
<feature type="domain" description="AB hydrolase-1" evidence="1">
    <location>
        <begin position="9"/>
        <end position="255"/>
    </location>
</feature>
<dbReference type="InterPro" id="IPR029058">
    <property type="entry name" value="AB_hydrolase_fold"/>
</dbReference>
<sequence length="268" mass="29030">MSAADADTVLFIPGLWIHSDSWAPWAALYEKAGYTAIVEGWPGQAATPAETRRNPAPLDGVGLEAITEHYARLILQLPAVPVVIGHSFGGVVAQKLLARGLASRAVAVDPGPIKGVTKLPFAQIRSALPVVKSKKNRSTTVALTRKQFRFGFGNALPKSESDALFSRWAIPGPGRPLFEATEAKKTDKSPAQIDTRLADRGPLLIIGGGKDHTVPEVVTRQEFELYDTPAITDYKVFADRGHSLVFDSNWKQIADYTLSWVAAHRVNA</sequence>
<dbReference type="Gene3D" id="3.40.50.1820">
    <property type="entry name" value="alpha/beta hydrolase"/>
    <property type="match status" value="1"/>
</dbReference>
<dbReference type="InterPro" id="IPR000073">
    <property type="entry name" value="AB_hydrolase_1"/>
</dbReference>
<name>A0ABT2H5A3_9MICO</name>
<reference evidence="2" key="1">
    <citation type="submission" date="2022-08" db="EMBL/GenBank/DDBJ databases">
        <authorList>
            <person name="Deng Y."/>
            <person name="Han X.-F."/>
            <person name="Zhang Y.-Q."/>
        </authorList>
    </citation>
    <scope>NUCLEOTIDE SEQUENCE</scope>
    <source>
        <strain evidence="2">CPCC 203386</strain>
    </source>
</reference>
<accession>A0ABT2H5A3</accession>
<keyword evidence="2" id="KW-0378">Hydrolase</keyword>
<gene>
    <name evidence="2" type="ORF">N1032_15355</name>
</gene>
<protein>
    <submittedName>
        <fullName evidence="2">Alpha/beta hydrolase</fullName>
    </submittedName>
</protein>
<dbReference type="PANTHER" id="PTHR43194">
    <property type="entry name" value="HYDROLASE ALPHA/BETA FOLD FAMILY"/>
    <property type="match status" value="1"/>
</dbReference>
<dbReference type="RefSeq" id="WP_259540030.1">
    <property type="nucleotide sequence ID" value="NZ_JANLCJ010000005.1"/>
</dbReference>
<evidence type="ECO:0000313" key="3">
    <source>
        <dbReference type="Proteomes" id="UP001165586"/>
    </source>
</evidence>
<keyword evidence="3" id="KW-1185">Reference proteome</keyword>
<evidence type="ECO:0000313" key="2">
    <source>
        <dbReference type="EMBL" id="MCS5735122.1"/>
    </source>
</evidence>
<comment type="caution">
    <text evidence="2">The sequence shown here is derived from an EMBL/GenBank/DDBJ whole genome shotgun (WGS) entry which is preliminary data.</text>
</comment>
<dbReference type="InterPro" id="IPR050228">
    <property type="entry name" value="Carboxylesterase_BioH"/>
</dbReference>
<dbReference type="SUPFAM" id="SSF53474">
    <property type="entry name" value="alpha/beta-Hydrolases"/>
    <property type="match status" value="1"/>
</dbReference>
<proteinExistence type="predicted"/>
<dbReference type="PANTHER" id="PTHR43194:SF5">
    <property type="entry name" value="PIMELOYL-[ACYL-CARRIER PROTEIN] METHYL ESTER ESTERASE"/>
    <property type="match status" value="1"/>
</dbReference>